<evidence type="ECO:0000313" key="2">
    <source>
        <dbReference type="Proteomes" id="UP000199236"/>
    </source>
</evidence>
<keyword evidence="2" id="KW-1185">Reference proteome</keyword>
<proteinExistence type="predicted"/>
<reference evidence="1 2" key="1">
    <citation type="submission" date="2016-10" db="EMBL/GenBank/DDBJ databases">
        <authorList>
            <person name="de Groot N.N."/>
        </authorList>
    </citation>
    <scope>NUCLEOTIDE SEQUENCE [LARGE SCALE GENOMIC DNA]</scope>
    <source>
        <strain evidence="1 2">CGMCC 1.9157</strain>
    </source>
</reference>
<organism evidence="1 2">
    <name type="scientific">Cohaesibacter marisflavi</name>
    <dbReference type="NCBI Taxonomy" id="655353"/>
    <lineage>
        <taxon>Bacteria</taxon>
        <taxon>Pseudomonadati</taxon>
        <taxon>Pseudomonadota</taxon>
        <taxon>Alphaproteobacteria</taxon>
        <taxon>Hyphomicrobiales</taxon>
        <taxon>Cohaesibacteraceae</taxon>
    </lineage>
</organism>
<accession>A0A1I5J9Y0</accession>
<dbReference type="RefSeq" id="WP_090074520.1">
    <property type="nucleotide sequence ID" value="NZ_FOVR01000011.1"/>
</dbReference>
<name>A0A1I5J9Y0_9HYPH</name>
<protein>
    <submittedName>
        <fullName evidence="1">Uncharacterized protein</fullName>
    </submittedName>
</protein>
<gene>
    <name evidence="1" type="ORF">SAMN04488056_11144</name>
</gene>
<dbReference type="AlphaFoldDB" id="A0A1I5J9Y0"/>
<dbReference type="EMBL" id="FOVR01000011">
    <property type="protein sequence ID" value="SFO69674.1"/>
    <property type="molecule type" value="Genomic_DNA"/>
</dbReference>
<dbReference type="Proteomes" id="UP000199236">
    <property type="component" value="Unassembled WGS sequence"/>
</dbReference>
<sequence length="140" mass="16294">MALKGVPAVKNKEGLDHSRRFELSRAIDSRLVQDAIDHLYADYLERRQGRKPNQRDIPRIRCYLEKLYAELVVATQEDHELYLGYNRAAAYFKRGGEYWNLLNDKPLLSRRLFLELIDCLEQGGWIEHHKAKAGFGGFST</sequence>
<evidence type="ECO:0000313" key="1">
    <source>
        <dbReference type="EMBL" id="SFO69674.1"/>
    </source>
</evidence>